<proteinExistence type="predicted"/>
<dbReference type="OrthoDB" id="10382639at2759"/>
<evidence type="ECO:0000313" key="2">
    <source>
        <dbReference type="Proteomes" id="UP000237105"/>
    </source>
</evidence>
<accession>A0A2P5BPZ1</accession>
<protein>
    <submittedName>
        <fullName evidence="1">Uncharacterized protein</fullName>
    </submittedName>
</protein>
<organism evidence="1 2">
    <name type="scientific">Parasponia andersonii</name>
    <name type="common">Sponia andersonii</name>
    <dbReference type="NCBI Taxonomy" id="3476"/>
    <lineage>
        <taxon>Eukaryota</taxon>
        <taxon>Viridiplantae</taxon>
        <taxon>Streptophyta</taxon>
        <taxon>Embryophyta</taxon>
        <taxon>Tracheophyta</taxon>
        <taxon>Spermatophyta</taxon>
        <taxon>Magnoliopsida</taxon>
        <taxon>eudicotyledons</taxon>
        <taxon>Gunneridae</taxon>
        <taxon>Pentapetalae</taxon>
        <taxon>rosids</taxon>
        <taxon>fabids</taxon>
        <taxon>Rosales</taxon>
        <taxon>Cannabaceae</taxon>
        <taxon>Parasponia</taxon>
    </lineage>
</organism>
<keyword evidence="2" id="KW-1185">Reference proteome</keyword>
<dbReference type="Proteomes" id="UP000237105">
    <property type="component" value="Unassembled WGS sequence"/>
</dbReference>
<feature type="non-terminal residue" evidence="1">
    <location>
        <position position="104"/>
    </location>
</feature>
<gene>
    <name evidence="1" type="ORF">PanWU01x14_220830</name>
</gene>
<sequence length="104" mass="12376">MGSAGYFRKLLQANLSTNSLFNDWIVNKQYQDHKRPKSDYTYFIQIYPATTKPLIKLYSFLRNHKNRLGRHGRLDTLYYSLLSLSSILFPNNTKFSLKGKWFIY</sequence>
<dbReference type="EMBL" id="JXTB01000241">
    <property type="protein sequence ID" value="PON50846.1"/>
    <property type="molecule type" value="Genomic_DNA"/>
</dbReference>
<evidence type="ECO:0000313" key="1">
    <source>
        <dbReference type="EMBL" id="PON50846.1"/>
    </source>
</evidence>
<comment type="caution">
    <text evidence="1">The sequence shown here is derived from an EMBL/GenBank/DDBJ whole genome shotgun (WGS) entry which is preliminary data.</text>
</comment>
<dbReference type="AlphaFoldDB" id="A0A2P5BPZ1"/>
<reference evidence="2" key="1">
    <citation type="submission" date="2016-06" db="EMBL/GenBank/DDBJ databases">
        <title>Parallel loss of symbiosis genes in relatives of nitrogen-fixing non-legume Parasponia.</title>
        <authorList>
            <person name="Van Velzen R."/>
            <person name="Holmer R."/>
            <person name="Bu F."/>
            <person name="Rutten L."/>
            <person name="Van Zeijl A."/>
            <person name="Liu W."/>
            <person name="Santuari L."/>
            <person name="Cao Q."/>
            <person name="Sharma T."/>
            <person name="Shen D."/>
            <person name="Roswanjaya Y."/>
            <person name="Wardhani T."/>
            <person name="Kalhor M.S."/>
            <person name="Jansen J."/>
            <person name="Van den Hoogen J."/>
            <person name="Gungor B."/>
            <person name="Hartog M."/>
            <person name="Hontelez J."/>
            <person name="Verver J."/>
            <person name="Yang W.-C."/>
            <person name="Schijlen E."/>
            <person name="Repin R."/>
            <person name="Schilthuizen M."/>
            <person name="Schranz E."/>
            <person name="Heidstra R."/>
            <person name="Miyata K."/>
            <person name="Fedorova E."/>
            <person name="Kohlen W."/>
            <person name="Bisseling T."/>
            <person name="Smit S."/>
            <person name="Geurts R."/>
        </authorList>
    </citation>
    <scope>NUCLEOTIDE SEQUENCE [LARGE SCALE GENOMIC DNA]</scope>
    <source>
        <strain evidence="2">cv. WU1-14</strain>
    </source>
</reference>
<name>A0A2P5BPZ1_PARAD</name>